<dbReference type="EMBL" id="MGDT01000004">
    <property type="protein sequence ID" value="OGL67058.1"/>
    <property type="molecule type" value="Genomic_DNA"/>
</dbReference>
<gene>
    <name evidence="1" type="ORF">A2856_01075</name>
</gene>
<proteinExistence type="predicted"/>
<sequence length="345" mass="37211">MQNDVPVAYCEVDTANLPLATKALSERTAPDALVFAEMMVNRERSYRLLFDAVGMAKGVAYKKHAPSCEGDEGYLAAAFTPNKNGASLQQIAISATVPGLVLGTVHAASRGKPEAVRDFLRFMAAGVNHDGCVRGDPLRRMSYRLSGRPKQMLFACFSGSNELGGFVELPSDEKGDARDDQACFTPDAVLYARAGQFSVLGCSHTQIATALKGDGKVAWKQLFRSPSPISHFSRAFADGKLLLASFAASKAAIVARQVVAQPFRAFLHDGEIAMEQVDKPVALPQRDGKPIVFVGPAGYDLDGAPRLLFYPMEAEDRRTLPIPDSFTPAEAPELFALCERLGALR</sequence>
<dbReference type="STRING" id="1802385.A2856_01075"/>
<protein>
    <submittedName>
        <fullName evidence="1">Uncharacterized protein</fullName>
    </submittedName>
</protein>
<dbReference type="AlphaFoldDB" id="A0A1F7TN76"/>
<organism evidence="1 2">
    <name type="scientific">Candidatus Uhrbacteria bacterium RIFCSPHIGHO2_01_FULL_63_20</name>
    <dbReference type="NCBI Taxonomy" id="1802385"/>
    <lineage>
        <taxon>Bacteria</taxon>
        <taxon>Candidatus Uhriibacteriota</taxon>
    </lineage>
</organism>
<evidence type="ECO:0000313" key="2">
    <source>
        <dbReference type="Proteomes" id="UP000177885"/>
    </source>
</evidence>
<comment type="caution">
    <text evidence="1">The sequence shown here is derived from an EMBL/GenBank/DDBJ whole genome shotgun (WGS) entry which is preliminary data.</text>
</comment>
<accession>A0A1F7TN76</accession>
<evidence type="ECO:0000313" key="1">
    <source>
        <dbReference type="EMBL" id="OGL67058.1"/>
    </source>
</evidence>
<name>A0A1F7TN76_9BACT</name>
<reference evidence="1 2" key="1">
    <citation type="journal article" date="2016" name="Nat. Commun.">
        <title>Thousands of microbial genomes shed light on interconnected biogeochemical processes in an aquifer system.</title>
        <authorList>
            <person name="Anantharaman K."/>
            <person name="Brown C.T."/>
            <person name="Hug L.A."/>
            <person name="Sharon I."/>
            <person name="Castelle C.J."/>
            <person name="Probst A.J."/>
            <person name="Thomas B.C."/>
            <person name="Singh A."/>
            <person name="Wilkins M.J."/>
            <person name="Karaoz U."/>
            <person name="Brodie E.L."/>
            <person name="Williams K.H."/>
            <person name="Hubbard S.S."/>
            <person name="Banfield J.F."/>
        </authorList>
    </citation>
    <scope>NUCLEOTIDE SEQUENCE [LARGE SCALE GENOMIC DNA]</scope>
</reference>
<dbReference type="Proteomes" id="UP000177885">
    <property type="component" value="Unassembled WGS sequence"/>
</dbReference>